<comment type="pathway">
    <text evidence="9">Isoprenoid biosynthesis; isopentenyl diphosphate biosynthesis via mevalonate pathway; isopentenyl diphosphate from (R)-mevalonate: step 1/3.</text>
</comment>
<dbReference type="PANTHER" id="PTHR43290">
    <property type="entry name" value="MEVALONATE KINASE"/>
    <property type="match status" value="1"/>
</dbReference>
<evidence type="ECO:0000313" key="12">
    <source>
        <dbReference type="EMBL" id="OZG68414.1"/>
    </source>
</evidence>
<dbReference type="Gene3D" id="3.30.230.10">
    <property type="match status" value="1"/>
</dbReference>
<dbReference type="RefSeq" id="WP_211277073.1">
    <property type="nucleotide sequence ID" value="NZ_JBDNSG010000003.1"/>
</dbReference>
<keyword evidence="3" id="KW-0808">Transferase</keyword>
<keyword evidence="2" id="KW-0444">Lipid biosynthesis</keyword>
<dbReference type="SUPFAM" id="SSF54211">
    <property type="entry name" value="Ribosomal protein S5 domain 2-like"/>
    <property type="match status" value="1"/>
</dbReference>
<dbReference type="Proteomes" id="UP000216451">
    <property type="component" value="Unassembled WGS sequence"/>
</dbReference>
<proteinExistence type="predicted"/>
<accession>A0A261GAH8</accession>
<evidence type="ECO:0000256" key="4">
    <source>
        <dbReference type="ARBA" id="ARBA00022741"/>
    </source>
</evidence>
<evidence type="ECO:0000256" key="6">
    <source>
        <dbReference type="ARBA" id="ARBA00022840"/>
    </source>
</evidence>
<dbReference type="Gene3D" id="3.30.70.890">
    <property type="entry name" value="GHMP kinase, C-terminal domain"/>
    <property type="match status" value="1"/>
</dbReference>
<gene>
    <name evidence="12" type="ORF">BAQU_0231</name>
</gene>
<keyword evidence="1" id="KW-0963">Cytoplasm</keyword>
<comment type="caution">
    <text evidence="12">The sequence shown here is derived from an EMBL/GenBank/DDBJ whole genome shotgun (WGS) entry which is preliminary data.</text>
</comment>
<dbReference type="PANTHER" id="PTHR43290:SF2">
    <property type="entry name" value="MEVALONATE KINASE"/>
    <property type="match status" value="1"/>
</dbReference>
<feature type="domain" description="GHMP kinase N-terminal" evidence="10">
    <location>
        <begin position="133"/>
        <end position="203"/>
    </location>
</feature>
<keyword evidence="5 12" id="KW-0418">Kinase</keyword>
<evidence type="ECO:0000256" key="5">
    <source>
        <dbReference type="ARBA" id="ARBA00022777"/>
    </source>
</evidence>
<protein>
    <submittedName>
        <fullName evidence="12">Mevalonate kinase</fullName>
    </submittedName>
</protein>
<evidence type="ECO:0000256" key="3">
    <source>
        <dbReference type="ARBA" id="ARBA00022679"/>
    </source>
</evidence>
<dbReference type="InterPro" id="IPR006205">
    <property type="entry name" value="Mev_gal_kin"/>
</dbReference>
<evidence type="ECO:0000259" key="11">
    <source>
        <dbReference type="Pfam" id="PF08544"/>
    </source>
</evidence>
<organism evidence="12 13">
    <name type="scientific">Bifidobacterium aquikefiri</name>
    <dbReference type="NCBI Taxonomy" id="1653207"/>
    <lineage>
        <taxon>Bacteria</taxon>
        <taxon>Bacillati</taxon>
        <taxon>Actinomycetota</taxon>
        <taxon>Actinomycetes</taxon>
        <taxon>Bifidobacteriales</taxon>
        <taxon>Bifidobacteriaceae</taxon>
        <taxon>Bifidobacterium</taxon>
    </lineage>
</organism>
<keyword evidence="7" id="KW-0460">Magnesium</keyword>
<evidence type="ECO:0000256" key="8">
    <source>
        <dbReference type="ARBA" id="ARBA00023098"/>
    </source>
</evidence>
<evidence type="ECO:0000256" key="9">
    <source>
        <dbReference type="ARBA" id="ARBA00029438"/>
    </source>
</evidence>
<evidence type="ECO:0000256" key="7">
    <source>
        <dbReference type="ARBA" id="ARBA00022842"/>
    </source>
</evidence>
<keyword evidence="4" id="KW-0547">Nucleotide-binding</keyword>
<keyword evidence="13" id="KW-1185">Reference proteome</keyword>
<dbReference type="InterPro" id="IPR006204">
    <property type="entry name" value="GHMP_kinase_N_dom"/>
</dbReference>
<dbReference type="InterPro" id="IPR014721">
    <property type="entry name" value="Ribsml_uS5_D2-typ_fold_subgr"/>
</dbReference>
<dbReference type="GeneID" id="98294916"/>
<name>A0A261GAH8_9BIFI</name>
<sequence length="364" mass="38410">MKELTYEQDRRRAQSALLGTETASKVSGHVMRSASPQLASHTAHVDSTSRGAFHSGYGETWAKTILIGEHSAVYGYPAVAFPLHSMKMKAWATPNLNGRHELRALGFSAPLEESGQRFAGIRRAVTVAEEFVSPRRWSAFTFVTEADFPAERGLGSSAAAAGAVIRAVLDAYGMSATSQELFELTNRAEMVTHGHPSGLDSATTCSRNAVMLSAGRISQLSIQSSGVLIIADSGICGSTREAVDSVRSQYEQDKPRVGAILAELGTLGSQSVNDLQRGAIGDLGVHMNAAHILLAQLKVSDPTLNRLVSAARESGALGAKMTGGGLGGCIVALAADQRQADTVMRKLKQTGARGVWSHRLGAVA</sequence>
<dbReference type="GO" id="GO:0005829">
    <property type="term" value="C:cytosol"/>
    <property type="evidence" value="ECO:0007669"/>
    <property type="project" value="TreeGrafter"/>
</dbReference>
<dbReference type="InterPro" id="IPR036554">
    <property type="entry name" value="GHMP_kinase_C_sf"/>
</dbReference>
<dbReference type="AlphaFoldDB" id="A0A261GAH8"/>
<dbReference type="GO" id="GO:0005524">
    <property type="term" value="F:ATP binding"/>
    <property type="evidence" value="ECO:0007669"/>
    <property type="project" value="UniProtKB-KW"/>
</dbReference>
<dbReference type="EMBL" id="MWXA01000002">
    <property type="protein sequence ID" value="OZG68414.1"/>
    <property type="molecule type" value="Genomic_DNA"/>
</dbReference>
<dbReference type="InterPro" id="IPR013750">
    <property type="entry name" value="GHMP_kinase_C_dom"/>
</dbReference>
<dbReference type="PRINTS" id="PR00959">
    <property type="entry name" value="MEVGALKINASE"/>
</dbReference>
<dbReference type="GO" id="GO:0004496">
    <property type="term" value="F:mevalonate kinase activity"/>
    <property type="evidence" value="ECO:0007669"/>
    <property type="project" value="InterPro"/>
</dbReference>
<dbReference type="NCBIfam" id="TIGR00549">
    <property type="entry name" value="mevalon_kin"/>
    <property type="match status" value="1"/>
</dbReference>
<evidence type="ECO:0000256" key="2">
    <source>
        <dbReference type="ARBA" id="ARBA00022516"/>
    </source>
</evidence>
<dbReference type="Pfam" id="PF00288">
    <property type="entry name" value="GHMP_kinases_N"/>
    <property type="match status" value="1"/>
</dbReference>
<keyword evidence="6" id="KW-0067">ATP-binding</keyword>
<evidence type="ECO:0000259" key="10">
    <source>
        <dbReference type="Pfam" id="PF00288"/>
    </source>
</evidence>
<dbReference type="UniPathway" id="UPA00057">
    <property type="reaction ID" value="UER00098"/>
</dbReference>
<reference evidence="12 13" key="1">
    <citation type="journal article" date="2017" name="BMC Genomics">
        <title>Comparative genomic and phylogenomic analyses of the Bifidobacteriaceae family.</title>
        <authorList>
            <person name="Lugli G.A."/>
            <person name="Milani C."/>
            <person name="Turroni F."/>
            <person name="Duranti S."/>
            <person name="Mancabelli L."/>
            <person name="Mangifesta M."/>
            <person name="Ferrario C."/>
            <person name="Modesto M."/>
            <person name="Mattarelli P."/>
            <person name="Jiri K."/>
            <person name="van Sinderen D."/>
            <person name="Ventura M."/>
        </authorList>
    </citation>
    <scope>NUCLEOTIDE SEQUENCE [LARGE SCALE GENOMIC DNA]</scope>
    <source>
        <strain evidence="12 13">LMG 28769</strain>
    </source>
</reference>
<dbReference type="Pfam" id="PF08544">
    <property type="entry name" value="GHMP_kinases_C"/>
    <property type="match status" value="1"/>
</dbReference>
<feature type="domain" description="GHMP kinase C-terminal" evidence="11">
    <location>
        <begin position="274"/>
        <end position="351"/>
    </location>
</feature>
<dbReference type="InterPro" id="IPR020568">
    <property type="entry name" value="Ribosomal_Su5_D2-typ_SF"/>
</dbReference>
<dbReference type="GO" id="GO:0019287">
    <property type="term" value="P:isopentenyl diphosphate biosynthetic process, mevalonate pathway"/>
    <property type="evidence" value="ECO:0007669"/>
    <property type="project" value="UniProtKB-UniPathway"/>
</dbReference>
<evidence type="ECO:0000256" key="1">
    <source>
        <dbReference type="ARBA" id="ARBA00022490"/>
    </source>
</evidence>
<keyword evidence="8" id="KW-0443">Lipid metabolism</keyword>
<dbReference type="SUPFAM" id="SSF55060">
    <property type="entry name" value="GHMP Kinase, C-terminal domain"/>
    <property type="match status" value="1"/>
</dbReference>
<evidence type="ECO:0000313" key="13">
    <source>
        <dbReference type="Proteomes" id="UP000216451"/>
    </source>
</evidence>